<evidence type="ECO:0008006" key="4">
    <source>
        <dbReference type="Google" id="ProtNLM"/>
    </source>
</evidence>
<reference evidence="3" key="1">
    <citation type="journal article" date="2019" name="Int. J. Syst. Evol. Microbiol.">
        <title>The Global Catalogue of Microorganisms (GCM) 10K type strain sequencing project: providing services to taxonomists for standard genome sequencing and annotation.</title>
        <authorList>
            <consortium name="The Broad Institute Genomics Platform"/>
            <consortium name="The Broad Institute Genome Sequencing Center for Infectious Disease"/>
            <person name="Wu L."/>
            <person name="Ma J."/>
        </authorList>
    </citation>
    <scope>NUCLEOTIDE SEQUENCE [LARGE SCALE GENOMIC DNA]</scope>
    <source>
        <strain evidence="3">CGMCC 4.7638</strain>
    </source>
</reference>
<sequence length="148" mass="15492">MVSIEMRLSGVDELQAALAAAVERMDTVTREATAAAASLVEIAVKDKLRQSSHRRGTPTPSSPGQPPALVSGNLMRSIAVRGPTGGLGVWGASIGPTAIYGRIQELGGMTGRHHAAHLPPRPYADPAAHETFPIIESTYLAAWATIFG</sequence>
<evidence type="ECO:0000313" key="3">
    <source>
        <dbReference type="Proteomes" id="UP001597542"/>
    </source>
</evidence>
<dbReference type="RefSeq" id="WP_344283265.1">
    <property type="nucleotide sequence ID" value="NZ_BAAAHV010000022.1"/>
</dbReference>
<dbReference type="Proteomes" id="UP001597542">
    <property type="component" value="Unassembled WGS sequence"/>
</dbReference>
<comment type="caution">
    <text evidence="2">The sequence shown here is derived from an EMBL/GenBank/DDBJ whole genome shotgun (WGS) entry which is preliminary data.</text>
</comment>
<feature type="region of interest" description="Disordered" evidence="1">
    <location>
        <begin position="47"/>
        <end position="69"/>
    </location>
</feature>
<name>A0ABW5I4X9_9PSEU</name>
<proteinExistence type="predicted"/>
<gene>
    <name evidence="2" type="ORF">ACFSUT_27895</name>
</gene>
<protein>
    <recommendedName>
        <fullName evidence="4">HK97 gp10 family phage protein</fullName>
    </recommendedName>
</protein>
<organism evidence="2 3">
    <name type="scientific">Amycolatopsis albidoflavus</name>
    <dbReference type="NCBI Taxonomy" id="102226"/>
    <lineage>
        <taxon>Bacteria</taxon>
        <taxon>Bacillati</taxon>
        <taxon>Actinomycetota</taxon>
        <taxon>Actinomycetes</taxon>
        <taxon>Pseudonocardiales</taxon>
        <taxon>Pseudonocardiaceae</taxon>
        <taxon>Amycolatopsis</taxon>
    </lineage>
</organism>
<evidence type="ECO:0000256" key="1">
    <source>
        <dbReference type="SAM" id="MobiDB-lite"/>
    </source>
</evidence>
<accession>A0ABW5I4X9</accession>
<evidence type="ECO:0000313" key="2">
    <source>
        <dbReference type="EMBL" id="MFD2484130.1"/>
    </source>
</evidence>
<keyword evidence="3" id="KW-1185">Reference proteome</keyword>
<dbReference type="EMBL" id="JBHUKQ010000014">
    <property type="protein sequence ID" value="MFD2484130.1"/>
    <property type="molecule type" value="Genomic_DNA"/>
</dbReference>